<evidence type="ECO:0000256" key="1">
    <source>
        <dbReference type="SAM" id="MobiDB-lite"/>
    </source>
</evidence>
<feature type="compositionally biased region" description="Basic and acidic residues" evidence="1">
    <location>
        <begin position="75"/>
        <end position="88"/>
    </location>
</feature>
<name>A0A343TJW8_9EURY</name>
<protein>
    <recommendedName>
        <fullName evidence="4">DUF429 domain-containing protein</fullName>
    </recommendedName>
</protein>
<accession>A0A343TJW8</accession>
<dbReference type="Proteomes" id="UP000263012">
    <property type="component" value="Chromosome"/>
</dbReference>
<dbReference type="Pfam" id="PF04250">
    <property type="entry name" value="DUF429"/>
    <property type="match status" value="1"/>
</dbReference>
<sequence>MSDASLSVGAVRGDAAWVAVAFDGREFDHAEVFPEIGDLWLRYEEADRILVDVPIGLVDDGDPHRQCDVLAKQVLQHDDGGEPPRESSRPGVTPVREATRKRRYSTAAKVHERKTGERLPEAAFERAPSIAAVDELVGEIPEARATILESRPDVCFRAIGDGPLRYDRRTAGGYAERMRRLAAFDRDGAPTVQAAAEATAGHDVRIEDVLDAVVLGYTARPSRAPLRSLPEEPPTDERGLPMRIVYRAEEPLVDG</sequence>
<dbReference type="RefSeq" id="WP_119817904.1">
    <property type="nucleotide sequence ID" value="NZ_CP025066.1"/>
</dbReference>
<dbReference type="OrthoDB" id="132880at2157"/>
<organism evidence="2 3">
    <name type="scientific">Halalkaliarchaeum desulfuricum</name>
    <dbReference type="NCBI Taxonomy" id="2055893"/>
    <lineage>
        <taxon>Archaea</taxon>
        <taxon>Methanobacteriati</taxon>
        <taxon>Methanobacteriota</taxon>
        <taxon>Stenosarchaea group</taxon>
        <taxon>Halobacteria</taxon>
        <taxon>Halobacteriales</taxon>
        <taxon>Haloferacaceae</taxon>
        <taxon>Halalkaliarchaeum</taxon>
    </lineage>
</organism>
<dbReference type="KEGG" id="hdf:AArcSl_1762"/>
<dbReference type="EMBL" id="CP025066">
    <property type="protein sequence ID" value="AUX09390.1"/>
    <property type="molecule type" value="Genomic_DNA"/>
</dbReference>
<feature type="region of interest" description="Disordered" evidence="1">
    <location>
        <begin position="223"/>
        <end position="243"/>
    </location>
</feature>
<reference evidence="3" key="1">
    <citation type="submission" date="2017-11" db="EMBL/GenBank/DDBJ databases">
        <title>Phenotypic and genomic properties of facultatively anaerobic sulfur-reducing natronoarchaea from hypersaline soda lakes.</title>
        <authorList>
            <person name="Sorokin D.Y."/>
            <person name="Kublanov I.V."/>
            <person name="Roman P."/>
            <person name="Sinninghe Damste J.S."/>
            <person name="Golyshin P.N."/>
            <person name="Rojo D."/>
            <person name="Ciordia S."/>
            <person name="Mena M.D.C."/>
            <person name="Ferrer M."/>
            <person name="Messina E."/>
            <person name="Smedile F."/>
            <person name="La Spada G."/>
            <person name="La Cono V."/>
            <person name="Yakimov M.M."/>
        </authorList>
    </citation>
    <scope>NUCLEOTIDE SEQUENCE [LARGE SCALE GENOMIC DNA]</scope>
    <source>
        <strain evidence="3">AArc-Sl</strain>
    </source>
</reference>
<dbReference type="GeneID" id="37878119"/>
<dbReference type="AlphaFoldDB" id="A0A343TJW8"/>
<evidence type="ECO:0008006" key="4">
    <source>
        <dbReference type="Google" id="ProtNLM"/>
    </source>
</evidence>
<evidence type="ECO:0000313" key="2">
    <source>
        <dbReference type="EMBL" id="AUX09390.1"/>
    </source>
</evidence>
<gene>
    <name evidence="2" type="ORF">AArcSl_1762</name>
</gene>
<feature type="region of interest" description="Disordered" evidence="1">
    <location>
        <begin position="75"/>
        <end position="119"/>
    </location>
</feature>
<evidence type="ECO:0000313" key="3">
    <source>
        <dbReference type="Proteomes" id="UP000263012"/>
    </source>
</evidence>
<keyword evidence="3" id="KW-1185">Reference proteome</keyword>
<feature type="compositionally biased region" description="Basic and acidic residues" evidence="1">
    <location>
        <begin position="109"/>
        <end position="119"/>
    </location>
</feature>
<dbReference type="InterPro" id="IPR007362">
    <property type="entry name" value="DUF429"/>
</dbReference>
<proteinExistence type="predicted"/>